<feature type="transmembrane region" description="Helical" evidence="6">
    <location>
        <begin position="289"/>
        <end position="308"/>
    </location>
</feature>
<comment type="subcellular location">
    <subcellularLocation>
        <location evidence="1">Membrane</location>
        <topology evidence="1">Multi-pass membrane protein</topology>
    </subcellularLocation>
</comment>
<dbReference type="RefSeq" id="WP_150372874.1">
    <property type="nucleotide sequence ID" value="NZ_CP044065.1"/>
</dbReference>
<feature type="transmembrane region" description="Helical" evidence="6">
    <location>
        <begin position="52"/>
        <end position="69"/>
    </location>
</feature>
<dbReference type="Pfam" id="PF07690">
    <property type="entry name" value="MFS_1"/>
    <property type="match status" value="1"/>
</dbReference>
<evidence type="ECO:0000313" key="9">
    <source>
        <dbReference type="Proteomes" id="UP000322822"/>
    </source>
</evidence>
<reference evidence="8 9" key="1">
    <citation type="submission" date="2019-09" db="EMBL/GenBank/DDBJ databases">
        <title>FDA dAtabase for Regulatory Grade micrObial Sequences (FDA-ARGOS): Supporting development and validation of Infectious Disease Dx tests.</title>
        <authorList>
            <person name="Sciortino C."/>
            <person name="Tallon L."/>
            <person name="Sadzewicz L."/>
            <person name="Vavikolanu K."/>
            <person name="Mehta A."/>
            <person name="Aluvathingal J."/>
            <person name="Nadendla S."/>
            <person name="Nandy P."/>
            <person name="Geyer C."/>
            <person name="Yan Y."/>
            <person name="Sichtig H."/>
        </authorList>
    </citation>
    <scope>NUCLEOTIDE SEQUENCE [LARGE SCALE GENOMIC DNA]</scope>
    <source>
        <strain evidence="8 9">FDAARGOS_664</strain>
    </source>
</reference>
<dbReference type="GO" id="GO:0016020">
    <property type="term" value="C:membrane"/>
    <property type="evidence" value="ECO:0007669"/>
    <property type="project" value="UniProtKB-SubCell"/>
</dbReference>
<keyword evidence="5 6" id="KW-0472">Membrane</keyword>
<dbReference type="CDD" id="cd17319">
    <property type="entry name" value="MFS_ExuT_GudP_like"/>
    <property type="match status" value="1"/>
</dbReference>
<dbReference type="InterPro" id="IPR020846">
    <property type="entry name" value="MFS_dom"/>
</dbReference>
<feature type="transmembrane region" description="Helical" evidence="6">
    <location>
        <begin position="409"/>
        <end position="428"/>
    </location>
</feature>
<dbReference type="PANTHER" id="PTHR43791">
    <property type="entry name" value="PERMEASE-RELATED"/>
    <property type="match status" value="1"/>
</dbReference>
<dbReference type="AlphaFoldDB" id="A0A5P2H498"/>
<protein>
    <submittedName>
        <fullName evidence="8">MFS transporter</fullName>
    </submittedName>
</protein>
<feature type="transmembrane region" description="Helical" evidence="6">
    <location>
        <begin position="344"/>
        <end position="363"/>
    </location>
</feature>
<feature type="domain" description="Major facilitator superfamily (MFS) profile" evidence="7">
    <location>
        <begin position="19"/>
        <end position="433"/>
    </location>
</feature>
<dbReference type="GO" id="GO:0022857">
    <property type="term" value="F:transmembrane transporter activity"/>
    <property type="evidence" value="ECO:0007669"/>
    <property type="project" value="InterPro"/>
</dbReference>
<evidence type="ECO:0000256" key="6">
    <source>
        <dbReference type="SAM" id="Phobius"/>
    </source>
</evidence>
<feature type="transmembrane region" description="Helical" evidence="6">
    <location>
        <begin position="90"/>
        <end position="108"/>
    </location>
</feature>
<feature type="transmembrane region" description="Helical" evidence="6">
    <location>
        <begin position="146"/>
        <end position="167"/>
    </location>
</feature>
<accession>A0A5P2H498</accession>
<evidence type="ECO:0000256" key="4">
    <source>
        <dbReference type="ARBA" id="ARBA00022989"/>
    </source>
</evidence>
<dbReference type="PANTHER" id="PTHR43791:SF36">
    <property type="entry name" value="TRANSPORTER, PUTATIVE (AFU_ORTHOLOGUE AFUA_6G08340)-RELATED"/>
    <property type="match status" value="1"/>
</dbReference>
<feature type="transmembrane region" description="Helical" evidence="6">
    <location>
        <begin position="248"/>
        <end position="269"/>
    </location>
</feature>
<dbReference type="InterPro" id="IPR036259">
    <property type="entry name" value="MFS_trans_sf"/>
</dbReference>
<dbReference type="EMBL" id="CP044065">
    <property type="protein sequence ID" value="QET02851.1"/>
    <property type="molecule type" value="Genomic_DNA"/>
</dbReference>
<evidence type="ECO:0000313" key="8">
    <source>
        <dbReference type="EMBL" id="QET02851.1"/>
    </source>
</evidence>
<keyword evidence="4 6" id="KW-1133">Transmembrane helix</keyword>
<evidence type="ECO:0000256" key="3">
    <source>
        <dbReference type="ARBA" id="ARBA00022692"/>
    </source>
</evidence>
<evidence type="ECO:0000256" key="2">
    <source>
        <dbReference type="ARBA" id="ARBA00022448"/>
    </source>
</evidence>
<feature type="transmembrane region" description="Helical" evidence="6">
    <location>
        <begin position="375"/>
        <end position="397"/>
    </location>
</feature>
<feature type="transmembrane region" description="Helical" evidence="6">
    <location>
        <begin position="179"/>
        <end position="199"/>
    </location>
</feature>
<dbReference type="Proteomes" id="UP000322822">
    <property type="component" value="Chromosome 1"/>
</dbReference>
<evidence type="ECO:0000256" key="5">
    <source>
        <dbReference type="ARBA" id="ARBA00023136"/>
    </source>
</evidence>
<organism evidence="8 9">
    <name type="scientific">Cupriavidus pauculus</name>
    <dbReference type="NCBI Taxonomy" id="82633"/>
    <lineage>
        <taxon>Bacteria</taxon>
        <taxon>Pseudomonadati</taxon>
        <taxon>Pseudomonadota</taxon>
        <taxon>Betaproteobacteria</taxon>
        <taxon>Burkholderiales</taxon>
        <taxon>Burkholderiaceae</taxon>
        <taxon>Cupriavidus</taxon>
    </lineage>
</organism>
<dbReference type="OrthoDB" id="9055903at2"/>
<evidence type="ECO:0000256" key="1">
    <source>
        <dbReference type="ARBA" id="ARBA00004141"/>
    </source>
</evidence>
<dbReference type="FunFam" id="1.20.1250.20:FF:000018">
    <property type="entry name" value="MFS transporter permease"/>
    <property type="match status" value="1"/>
</dbReference>
<gene>
    <name evidence="8" type="ORF">FOB72_12885</name>
</gene>
<keyword evidence="3 6" id="KW-0812">Transmembrane</keyword>
<feature type="transmembrane region" description="Helical" evidence="6">
    <location>
        <begin position="114"/>
        <end position="134"/>
    </location>
</feature>
<feature type="transmembrane region" description="Helical" evidence="6">
    <location>
        <begin position="320"/>
        <end position="338"/>
    </location>
</feature>
<dbReference type="InterPro" id="IPR011701">
    <property type="entry name" value="MFS"/>
</dbReference>
<sequence>MTASPTMPPEIARKISWRLGPLMILMYMANQLDRANIGYAALTMNQELGMTAAQYGLAASLFFIGYVLFEVPSNLCMYRFGARLWMTRIMITWGIVSSLTCLVPNAQWLYVARFVLGVFEAGLFPGMVFYLTLWLPAKDRVWMMSLFVTAIPLTGVFGAPISTWLMAHVTLFGLSGWRAMIFLEGLPSIALGIFVFFYLPDSPARARWLSPTEKSAVASVLALEQKQSQASASQRHDSVWTTLSNPRVWALGAVYFGINAGIVSLLFFLPQVVASFEKTLGVKYTITQIGMITAIPFAFAAVSMLVWGRMMQRRQLSSRHVAGPLLVCAIALTVAMWMTSPYAAIAAFAVGAAGCFCTMTTFWQLPTKFLAERAAAAVIAMITSLGVCAGFVLPYFIGWSKDVTGHFAVAFYGVSILMVVSALIVTALEASRRKAASGLTTAT</sequence>
<dbReference type="Gene3D" id="1.20.1250.20">
    <property type="entry name" value="MFS general substrate transporter like domains"/>
    <property type="match status" value="2"/>
</dbReference>
<keyword evidence="2" id="KW-0813">Transport</keyword>
<name>A0A5P2H498_9BURK</name>
<dbReference type="SUPFAM" id="SSF103473">
    <property type="entry name" value="MFS general substrate transporter"/>
    <property type="match status" value="1"/>
</dbReference>
<proteinExistence type="predicted"/>
<evidence type="ECO:0000259" key="7">
    <source>
        <dbReference type="PROSITE" id="PS50850"/>
    </source>
</evidence>
<dbReference type="PROSITE" id="PS50850">
    <property type="entry name" value="MFS"/>
    <property type="match status" value="1"/>
</dbReference>